<feature type="transmembrane region" description="Helical" evidence="1">
    <location>
        <begin position="149"/>
        <end position="172"/>
    </location>
</feature>
<name>A0A9N9RYQ9_9DIPT</name>
<dbReference type="InterPro" id="IPR051384">
    <property type="entry name" value="Mth_GPCR"/>
</dbReference>
<feature type="transmembrane region" description="Helical" evidence="1">
    <location>
        <begin position="226"/>
        <end position="244"/>
    </location>
</feature>
<dbReference type="PANTHER" id="PTHR47154:SF2">
    <property type="entry name" value="G-PROTEIN COUPLED RECEPTOR MTH-RELATED"/>
    <property type="match status" value="1"/>
</dbReference>
<protein>
    <submittedName>
        <fullName evidence="2">Uncharacterized protein</fullName>
    </submittedName>
</protein>
<evidence type="ECO:0000256" key="1">
    <source>
        <dbReference type="SAM" id="Phobius"/>
    </source>
</evidence>
<keyword evidence="1" id="KW-0472">Membrane</keyword>
<dbReference type="Gene3D" id="1.20.1070.10">
    <property type="entry name" value="Rhodopsin 7-helix transmembrane proteins"/>
    <property type="match status" value="1"/>
</dbReference>
<evidence type="ECO:0000313" key="2">
    <source>
        <dbReference type="EMBL" id="CAG9805361.1"/>
    </source>
</evidence>
<feature type="transmembrane region" description="Helical" evidence="1">
    <location>
        <begin position="283"/>
        <end position="307"/>
    </location>
</feature>
<dbReference type="Proteomes" id="UP001153620">
    <property type="component" value="Chromosome 2"/>
</dbReference>
<proteinExistence type="predicted"/>
<feature type="transmembrane region" description="Helical" evidence="1">
    <location>
        <begin position="184"/>
        <end position="206"/>
    </location>
</feature>
<keyword evidence="1" id="KW-1133">Transmembrane helix</keyword>
<organism evidence="2 3">
    <name type="scientific">Chironomus riparius</name>
    <dbReference type="NCBI Taxonomy" id="315576"/>
    <lineage>
        <taxon>Eukaryota</taxon>
        <taxon>Metazoa</taxon>
        <taxon>Ecdysozoa</taxon>
        <taxon>Arthropoda</taxon>
        <taxon>Hexapoda</taxon>
        <taxon>Insecta</taxon>
        <taxon>Pterygota</taxon>
        <taxon>Neoptera</taxon>
        <taxon>Endopterygota</taxon>
        <taxon>Diptera</taxon>
        <taxon>Nematocera</taxon>
        <taxon>Chironomoidea</taxon>
        <taxon>Chironomidae</taxon>
        <taxon>Chironominae</taxon>
        <taxon>Chironomus</taxon>
    </lineage>
</organism>
<dbReference type="GO" id="GO:0008528">
    <property type="term" value="F:G protein-coupled peptide receptor activity"/>
    <property type="evidence" value="ECO:0007669"/>
    <property type="project" value="TreeGrafter"/>
</dbReference>
<reference evidence="2" key="2">
    <citation type="submission" date="2022-10" db="EMBL/GenBank/DDBJ databases">
        <authorList>
            <consortium name="ENA_rothamsted_submissions"/>
            <consortium name="culmorum"/>
            <person name="King R."/>
        </authorList>
    </citation>
    <scope>NUCLEOTIDE SEQUENCE</scope>
</reference>
<dbReference type="GO" id="GO:0005886">
    <property type="term" value="C:plasma membrane"/>
    <property type="evidence" value="ECO:0007669"/>
    <property type="project" value="TreeGrafter"/>
</dbReference>
<accession>A0A9N9RYQ9</accession>
<feature type="transmembrane region" description="Helical" evidence="1">
    <location>
        <begin position="327"/>
        <end position="349"/>
    </location>
</feature>
<feature type="transmembrane region" description="Helical" evidence="1">
    <location>
        <begin position="256"/>
        <end position="277"/>
    </location>
</feature>
<evidence type="ECO:0000313" key="3">
    <source>
        <dbReference type="Proteomes" id="UP001153620"/>
    </source>
</evidence>
<gene>
    <name evidence="2" type="ORF">CHIRRI_LOCUS8233</name>
</gene>
<dbReference type="EMBL" id="OU895878">
    <property type="protein sequence ID" value="CAG9805361.1"/>
    <property type="molecule type" value="Genomic_DNA"/>
</dbReference>
<sequence length="400" mass="46946">MKISKKLFVTIFIVLSYVIIFGIIAKLTNDDLECFEHNSACFRFCSDNSVDYSDEYLLTEFNKSKSANGLKFDNLKVYRGSPTLCGEMEFLRPNDNITSENKPYSIYRGSIYIKNELYDFRRYCLEKSDYAIDGWKLMICAQSDQIHRIIHFITTSISVLLITLTLFVYIYFNELRDFHGKCAIPLVGNQIVTYILSTAVDLYSFYYDDDDDEILYSILKLSLIHTLLWITVMLVHSLLTFLNYKNRTKASIVCSTYAVYVIACMIISAIVLLPPFFKHKYRTLYTICFIISCLDVIFVIITGFNVFVLSRQQDQSTQAIFKYERKWFWTSVQLDLIFVLTWMIKFYFQFIKYKFLVFISIDFLMLLSAITVTIIFLGRNKVKILIFAKFNDSKNKNFNI</sequence>
<feature type="transmembrane region" description="Helical" evidence="1">
    <location>
        <begin position="355"/>
        <end position="377"/>
    </location>
</feature>
<dbReference type="PANTHER" id="PTHR47154">
    <property type="entry name" value="G-PROTEIN COUPLED RECEPTOR MTH-RELATED"/>
    <property type="match status" value="1"/>
</dbReference>
<dbReference type="AlphaFoldDB" id="A0A9N9RYQ9"/>
<keyword evidence="1" id="KW-0812">Transmembrane</keyword>
<keyword evidence="3" id="KW-1185">Reference proteome</keyword>
<reference evidence="2" key="1">
    <citation type="submission" date="2022-01" db="EMBL/GenBank/DDBJ databases">
        <authorList>
            <person name="King R."/>
        </authorList>
    </citation>
    <scope>NUCLEOTIDE SEQUENCE</scope>
</reference>
<feature type="transmembrane region" description="Helical" evidence="1">
    <location>
        <begin position="7"/>
        <end position="25"/>
    </location>
</feature>